<dbReference type="InterPro" id="IPR007374">
    <property type="entry name" value="ASCH_domain"/>
</dbReference>
<name>A0ABW4CJ91_9LACO</name>
<dbReference type="SMART" id="SM01022">
    <property type="entry name" value="ASCH"/>
    <property type="match status" value="1"/>
</dbReference>
<dbReference type="PANTHER" id="PTHR39203">
    <property type="entry name" value="CYTOPLASMIC PROTEIN-RELATED"/>
    <property type="match status" value="1"/>
</dbReference>
<dbReference type="PIRSF" id="PIRSF021320">
    <property type="entry name" value="DUF984"/>
    <property type="match status" value="1"/>
</dbReference>
<sequence length="151" mass="15987">MTPTEFFNDAIEAGAVPAGCKLNSAYALGAPAQSDTLARLVATGEKTATSSRFSGYLEDHDPLPAEGAYDIVVDRHGTPVALTLTTHVEIVPFLAVSAEHAAREGEMPKTLSAWRTVHEAFFAAEAAEAGGHFDPASENVVLETFKVVYPL</sequence>
<reference evidence="3" key="1">
    <citation type="journal article" date="2019" name="Int. J. Syst. Evol. Microbiol.">
        <title>The Global Catalogue of Microorganisms (GCM) 10K type strain sequencing project: providing services to taxonomists for standard genome sequencing and annotation.</title>
        <authorList>
            <consortium name="The Broad Institute Genomics Platform"/>
            <consortium name="The Broad Institute Genome Sequencing Center for Infectious Disease"/>
            <person name="Wu L."/>
            <person name="Ma J."/>
        </authorList>
    </citation>
    <scope>NUCLEOTIDE SEQUENCE [LARGE SCALE GENOMIC DNA]</scope>
    <source>
        <strain evidence="3">CCM 8980</strain>
    </source>
</reference>
<dbReference type="RefSeq" id="WP_203625494.1">
    <property type="nucleotide sequence ID" value="NZ_BOLQ01000001.1"/>
</dbReference>
<proteinExistence type="predicted"/>
<protein>
    <submittedName>
        <fullName evidence="2">ASCH domain-containing protein</fullName>
    </submittedName>
</protein>
<keyword evidence="3" id="KW-1185">Reference proteome</keyword>
<accession>A0ABW4CJ91</accession>
<evidence type="ECO:0000313" key="3">
    <source>
        <dbReference type="Proteomes" id="UP001597196"/>
    </source>
</evidence>
<dbReference type="Gene3D" id="3.10.400.10">
    <property type="entry name" value="Sulfate adenylyltransferase"/>
    <property type="match status" value="1"/>
</dbReference>
<evidence type="ECO:0000313" key="2">
    <source>
        <dbReference type="EMBL" id="MFD1430942.1"/>
    </source>
</evidence>
<comment type="caution">
    <text evidence="2">The sequence shown here is derived from an EMBL/GenBank/DDBJ whole genome shotgun (WGS) entry which is preliminary data.</text>
</comment>
<feature type="domain" description="ASCH" evidence="1">
    <location>
        <begin position="26"/>
        <end position="149"/>
    </location>
</feature>
<dbReference type="PANTHER" id="PTHR39203:SF1">
    <property type="entry name" value="CYTOPLASMIC PROTEIN"/>
    <property type="match status" value="1"/>
</dbReference>
<dbReference type="EMBL" id="JBHTOC010000022">
    <property type="protein sequence ID" value="MFD1430942.1"/>
    <property type="molecule type" value="Genomic_DNA"/>
</dbReference>
<dbReference type="Pfam" id="PF04266">
    <property type="entry name" value="ASCH"/>
    <property type="match status" value="1"/>
</dbReference>
<dbReference type="Proteomes" id="UP001597196">
    <property type="component" value="Unassembled WGS sequence"/>
</dbReference>
<evidence type="ECO:0000259" key="1">
    <source>
        <dbReference type="SMART" id="SM01022"/>
    </source>
</evidence>
<dbReference type="InterPro" id="IPR009326">
    <property type="entry name" value="DUF984"/>
</dbReference>
<gene>
    <name evidence="2" type="ORF">ACFQ4P_11925</name>
</gene>
<dbReference type="SUPFAM" id="SSF88697">
    <property type="entry name" value="PUA domain-like"/>
    <property type="match status" value="1"/>
</dbReference>
<organism evidence="2 3">
    <name type="scientific">Lacticaseibacillus mingshuiensis</name>
    <dbReference type="NCBI Taxonomy" id="2799574"/>
    <lineage>
        <taxon>Bacteria</taxon>
        <taxon>Bacillati</taxon>
        <taxon>Bacillota</taxon>
        <taxon>Bacilli</taxon>
        <taxon>Lactobacillales</taxon>
        <taxon>Lactobacillaceae</taxon>
        <taxon>Lacticaseibacillus</taxon>
    </lineage>
</organism>
<dbReference type="InterPro" id="IPR015947">
    <property type="entry name" value="PUA-like_sf"/>
</dbReference>